<organism evidence="3 4">
    <name type="scientific">Penaeus vannamei</name>
    <name type="common">Whiteleg shrimp</name>
    <name type="synonym">Litopenaeus vannamei</name>
    <dbReference type="NCBI Taxonomy" id="6689"/>
    <lineage>
        <taxon>Eukaryota</taxon>
        <taxon>Metazoa</taxon>
        <taxon>Ecdysozoa</taxon>
        <taxon>Arthropoda</taxon>
        <taxon>Crustacea</taxon>
        <taxon>Multicrustacea</taxon>
        <taxon>Malacostraca</taxon>
        <taxon>Eumalacostraca</taxon>
        <taxon>Eucarida</taxon>
        <taxon>Decapoda</taxon>
        <taxon>Dendrobranchiata</taxon>
        <taxon>Penaeoidea</taxon>
        <taxon>Penaeidae</taxon>
        <taxon>Penaeus</taxon>
    </lineage>
</organism>
<feature type="compositionally biased region" description="Basic and acidic residues" evidence="1">
    <location>
        <begin position="601"/>
        <end position="618"/>
    </location>
</feature>
<feature type="region of interest" description="Disordered" evidence="1">
    <location>
        <begin position="315"/>
        <end position="360"/>
    </location>
</feature>
<name>A0A3R7SWM5_PENVA</name>
<protein>
    <recommendedName>
        <fullName evidence="5">C-type lectin domain-containing protein</fullName>
    </recommendedName>
</protein>
<dbReference type="AlphaFoldDB" id="A0A3R7SWM5"/>
<feature type="compositionally biased region" description="Basic and acidic residues" evidence="1">
    <location>
        <begin position="244"/>
        <end position="257"/>
    </location>
</feature>
<evidence type="ECO:0008006" key="5">
    <source>
        <dbReference type="Google" id="ProtNLM"/>
    </source>
</evidence>
<feature type="region of interest" description="Disordered" evidence="1">
    <location>
        <begin position="414"/>
        <end position="725"/>
    </location>
</feature>
<feature type="compositionally biased region" description="Acidic residues" evidence="1">
    <location>
        <begin position="633"/>
        <end position="642"/>
    </location>
</feature>
<feature type="compositionally biased region" description="Basic residues" evidence="1">
    <location>
        <begin position="212"/>
        <end position="232"/>
    </location>
</feature>
<dbReference type="STRING" id="6689.A0A3R7SWM5"/>
<dbReference type="Proteomes" id="UP000283509">
    <property type="component" value="Unassembled WGS sequence"/>
</dbReference>
<reference evidence="3 4" key="2">
    <citation type="submission" date="2019-01" db="EMBL/GenBank/DDBJ databases">
        <title>The decoding of complex shrimp genome reveals the adaptation for benthos swimmer, frequently molting mechanism and breeding impact on genome.</title>
        <authorList>
            <person name="Sun Y."/>
            <person name="Gao Y."/>
            <person name="Yu Y."/>
        </authorList>
    </citation>
    <scope>NUCLEOTIDE SEQUENCE [LARGE SCALE GENOMIC DNA]</scope>
    <source>
        <tissue evidence="3">Muscle</tissue>
    </source>
</reference>
<evidence type="ECO:0000256" key="1">
    <source>
        <dbReference type="SAM" id="MobiDB-lite"/>
    </source>
</evidence>
<evidence type="ECO:0000256" key="2">
    <source>
        <dbReference type="SAM" id="SignalP"/>
    </source>
</evidence>
<dbReference type="EMBL" id="QCYY01001327">
    <property type="protein sequence ID" value="ROT78829.1"/>
    <property type="molecule type" value="Genomic_DNA"/>
</dbReference>
<feature type="chain" id="PRO_5018654919" description="C-type lectin domain-containing protein" evidence="2">
    <location>
        <begin position="17"/>
        <end position="725"/>
    </location>
</feature>
<accession>A0A3R7SWM5</accession>
<evidence type="ECO:0000313" key="3">
    <source>
        <dbReference type="EMBL" id="ROT78829.1"/>
    </source>
</evidence>
<feature type="compositionally biased region" description="Acidic residues" evidence="1">
    <location>
        <begin position="574"/>
        <end position="583"/>
    </location>
</feature>
<sequence length="725" mass="77079">MAALAFLLVFVASSAAGEVTLVHEGLGAGSSWGYSLLPSTFPLSWDEARSACEVVPGSMLARVGEGEAEAALGEYLKGVGMTGPVWLANRQTLPEVLEEEQRDMKGAPGDLLEEGVRTGDLSVGGDVGVTLRCTIYTVGVGMVHELCSARTVSAALCVQRCGVAAPQDVEETSVTVSGLQVCHHHHHHLGYSHCHPESGWAQVVCPPEPASPHHRKGPKRFHRGHRSRKGQSHKVFAASDDEGREAQGERPRIAKKIDLGFYKPDEARRIRRQADTKPEDVESILLKFRGGKKITNNDGTNKDNKDMKVEQLVDEPEVQKPVELEGEQQQNVIEESDTKSEDQQVTPKSPLPTEVSDEEKGPIIVVASGPIFVHDALPTPAQKEEQVPPTGKGTVVEVDITQTESVLIEASLADESAEEHMDESFSGVEVAGEAEEQSAPAQTSGGQDDAAETANRPIIFPEDPQPPNPDPTRSLINERGMDEGYPISSGQDAPSGDPGSEGTLPPASSIIFPGDDTPASDTNGAESFAREEEGPDEPPVTTVQTVALVPVIRDAMPEGEEDLTDMEVNPEINEIQDTDDAPEAGEMADKPKMDTTGMSEKPADEEPAEEARTDDVAEKPATADATENSSAEDTVEEPAAEDAAEKPTGDETVESTIGNTDSRSEEGAEGPAINLGSESSTEKETPVTGAKPETLSDPAPAQHSDADGQAGRQPLISQIFKGLFG</sequence>
<gene>
    <name evidence="3" type="ORF">C7M84_002456</name>
</gene>
<comment type="caution">
    <text evidence="3">The sequence shown here is derived from an EMBL/GenBank/DDBJ whole genome shotgun (WGS) entry which is preliminary data.</text>
</comment>
<keyword evidence="4" id="KW-1185">Reference proteome</keyword>
<proteinExistence type="predicted"/>
<evidence type="ECO:0000313" key="4">
    <source>
        <dbReference type="Proteomes" id="UP000283509"/>
    </source>
</evidence>
<dbReference type="OrthoDB" id="6358856at2759"/>
<feature type="signal peptide" evidence="2">
    <location>
        <begin position="1"/>
        <end position="16"/>
    </location>
</feature>
<keyword evidence="2" id="KW-0732">Signal</keyword>
<feature type="region of interest" description="Disordered" evidence="1">
    <location>
        <begin position="209"/>
        <end position="257"/>
    </location>
</feature>
<reference evidence="3 4" key="1">
    <citation type="submission" date="2018-04" db="EMBL/GenBank/DDBJ databases">
        <authorList>
            <person name="Zhang X."/>
            <person name="Yuan J."/>
            <person name="Li F."/>
            <person name="Xiang J."/>
        </authorList>
    </citation>
    <scope>NUCLEOTIDE SEQUENCE [LARGE SCALE GENOMIC DNA]</scope>
    <source>
        <tissue evidence="3">Muscle</tissue>
    </source>
</reference>